<feature type="transmembrane region" description="Helical" evidence="1">
    <location>
        <begin position="55"/>
        <end position="78"/>
    </location>
</feature>
<keyword evidence="3" id="KW-1185">Reference proteome</keyword>
<feature type="transmembrane region" description="Helical" evidence="1">
    <location>
        <begin position="85"/>
        <end position="105"/>
    </location>
</feature>
<proteinExistence type="predicted"/>
<dbReference type="PATRIC" id="fig|344882.3.peg.2744"/>
<dbReference type="RefSeq" id="WP_083487609.1">
    <property type="nucleotide sequence ID" value="NZ_LDJL01000007.1"/>
</dbReference>
<feature type="transmembrane region" description="Helical" evidence="1">
    <location>
        <begin position="117"/>
        <end position="135"/>
    </location>
</feature>
<evidence type="ECO:0000256" key="1">
    <source>
        <dbReference type="SAM" id="Phobius"/>
    </source>
</evidence>
<dbReference type="EMBL" id="LDJL01000007">
    <property type="protein sequence ID" value="KRG69985.1"/>
    <property type="molecule type" value="Genomic_DNA"/>
</dbReference>
<name>A0A0R0CW32_9GAMM</name>
<protein>
    <recommendedName>
        <fullName evidence="4">Sugar transporter</fullName>
    </recommendedName>
</protein>
<keyword evidence="1" id="KW-1133">Transmembrane helix</keyword>
<dbReference type="Proteomes" id="UP000052052">
    <property type="component" value="Unassembled WGS sequence"/>
</dbReference>
<evidence type="ECO:0008006" key="4">
    <source>
        <dbReference type="Google" id="ProtNLM"/>
    </source>
</evidence>
<dbReference type="OrthoDB" id="1143964at2"/>
<reference evidence="2 3" key="1">
    <citation type="submission" date="2015-05" db="EMBL/GenBank/DDBJ databases">
        <title>Genome sequencing and analysis of members of genus Stenotrophomonas.</title>
        <authorList>
            <person name="Patil P.P."/>
            <person name="Midha S."/>
            <person name="Patil P.B."/>
        </authorList>
    </citation>
    <scope>NUCLEOTIDE SEQUENCE [LARGE SCALE GENOMIC DNA]</scope>
    <source>
        <strain evidence="2 3">DSM 21858</strain>
    </source>
</reference>
<sequence>MQTVTRSPGRMFMIVAIIAVLWNLLGVFMFIMQVTLSPAAIASMPAAQQAVYQAIPVWTNIAFGVAVLSGLVGSVGLLLKKRWAVPVFALSLLAVLVQAAGNYMSTPLWQVTGPSGLVMPLLVAAIALYLWRYAANAARHGWLH</sequence>
<keyword evidence="1" id="KW-0812">Transmembrane</keyword>
<comment type="caution">
    <text evidence="2">The sequence shown here is derived from an EMBL/GenBank/DDBJ whole genome shotgun (WGS) entry which is preliminary data.</text>
</comment>
<dbReference type="STRING" id="344882.ABB29_07005"/>
<evidence type="ECO:0000313" key="2">
    <source>
        <dbReference type="EMBL" id="KRG69985.1"/>
    </source>
</evidence>
<evidence type="ECO:0000313" key="3">
    <source>
        <dbReference type="Proteomes" id="UP000052052"/>
    </source>
</evidence>
<dbReference type="AlphaFoldDB" id="A0A0R0CW32"/>
<organism evidence="2 3">
    <name type="scientific">Pseudoxanthomonas dokdonensis</name>
    <dbReference type="NCBI Taxonomy" id="344882"/>
    <lineage>
        <taxon>Bacteria</taxon>
        <taxon>Pseudomonadati</taxon>
        <taxon>Pseudomonadota</taxon>
        <taxon>Gammaproteobacteria</taxon>
        <taxon>Lysobacterales</taxon>
        <taxon>Lysobacteraceae</taxon>
        <taxon>Pseudoxanthomonas</taxon>
    </lineage>
</organism>
<feature type="transmembrane region" description="Helical" evidence="1">
    <location>
        <begin position="12"/>
        <end position="35"/>
    </location>
</feature>
<gene>
    <name evidence="2" type="ORF">ABB29_07005</name>
</gene>
<accession>A0A0R0CW32</accession>
<keyword evidence="1" id="KW-0472">Membrane</keyword>